<name>A0AAD4BA24_BOLED</name>
<dbReference type="Proteomes" id="UP001194468">
    <property type="component" value="Unassembled WGS sequence"/>
</dbReference>
<evidence type="ECO:0000313" key="1">
    <source>
        <dbReference type="EMBL" id="KAF8414698.1"/>
    </source>
</evidence>
<gene>
    <name evidence="1" type="ORF">L210DRAFT_3513409</name>
</gene>
<reference evidence="1" key="2">
    <citation type="journal article" date="2020" name="Nat. Commun.">
        <title>Large-scale genome sequencing of mycorrhizal fungi provides insights into the early evolution of symbiotic traits.</title>
        <authorList>
            <person name="Miyauchi S."/>
            <person name="Kiss E."/>
            <person name="Kuo A."/>
            <person name="Drula E."/>
            <person name="Kohler A."/>
            <person name="Sanchez-Garcia M."/>
            <person name="Morin E."/>
            <person name="Andreopoulos B."/>
            <person name="Barry K.W."/>
            <person name="Bonito G."/>
            <person name="Buee M."/>
            <person name="Carver A."/>
            <person name="Chen C."/>
            <person name="Cichocki N."/>
            <person name="Clum A."/>
            <person name="Culley D."/>
            <person name="Crous P.W."/>
            <person name="Fauchery L."/>
            <person name="Girlanda M."/>
            <person name="Hayes R.D."/>
            <person name="Keri Z."/>
            <person name="LaButti K."/>
            <person name="Lipzen A."/>
            <person name="Lombard V."/>
            <person name="Magnuson J."/>
            <person name="Maillard F."/>
            <person name="Murat C."/>
            <person name="Nolan M."/>
            <person name="Ohm R.A."/>
            <person name="Pangilinan J."/>
            <person name="Pereira M.F."/>
            <person name="Perotto S."/>
            <person name="Peter M."/>
            <person name="Pfister S."/>
            <person name="Riley R."/>
            <person name="Sitrit Y."/>
            <person name="Stielow J.B."/>
            <person name="Szollosi G."/>
            <person name="Zifcakova L."/>
            <person name="Stursova M."/>
            <person name="Spatafora J.W."/>
            <person name="Tedersoo L."/>
            <person name="Vaario L.M."/>
            <person name="Yamada A."/>
            <person name="Yan M."/>
            <person name="Wang P."/>
            <person name="Xu J."/>
            <person name="Bruns T."/>
            <person name="Baldrian P."/>
            <person name="Vilgalys R."/>
            <person name="Dunand C."/>
            <person name="Henrissat B."/>
            <person name="Grigoriev I.V."/>
            <person name="Hibbett D."/>
            <person name="Nagy L.G."/>
            <person name="Martin F.M."/>
        </authorList>
    </citation>
    <scope>NUCLEOTIDE SEQUENCE</scope>
    <source>
        <strain evidence="1">BED1</strain>
    </source>
</reference>
<reference evidence="1" key="1">
    <citation type="submission" date="2019-10" db="EMBL/GenBank/DDBJ databases">
        <authorList>
            <consortium name="DOE Joint Genome Institute"/>
            <person name="Kuo A."/>
            <person name="Miyauchi S."/>
            <person name="Kiss E."/>
            <person name="Drula E."/>
            <person name="Kohler A."/>
            <person name="Sanchez-Garcia M."/>
            <person name="Andreopoulos B."/>
            <person name="Barry K.W."/>
            <person name="Bonito G."/>
            <person name="Buee M."/>
            <person name="Carver A."/>
            <person name="Chen C."/>
            <person name="Cichocki N."/>
            <person name="Clum A."/>
            <person name="Culley D."/>
            <person name="Crous P.W."/>
            <person name="Fauchery L."/>
            <person name="Girlanda M."/>
            <person name="Hayes R."/>
            <person name="Keri Z."/>
            <person name="LaButti K."/>
            <person name="Lipzen A."/>
            <person name="Lombard V."/>
            <person name="Magnuson J."/>
            <person name="Maillard F."/>
            <person name="Morin E."/>
            <person name="Murat C."/>
            <person name="Nolan M."/>
            <person name="Ohm R."/>
            <person name="Pangilinan J."/>
            <person name="Pereira M."/>
            <person name="Perotto S."/>
            <person name="Peter M."/>
            <person name="Riley R."/>
            <person name="Sitrit Y."/>
            <person name="Stielow B."/>
            <person name="Szollosi G."/>
            <person name="Zifcakova L."/>
            <person name="Stursova M."/>
            <person name="Spatafora J.W."/>
            <person name="Tedersoo L."/>
            <person name="Vaario L.-M."/>
            <person name="Yamada A."/>
            <person name="Yan M."/>
            <person name="Wang P."/>
            <person name="Xu J."/>
            <person name="Bruns T."/>
            <person name="Baldrian P."/>
            <person name="Vilgalys R."/>
            <person name="Henrissat B."/>
            <person name="Grigoriev I.V."/>
            <person name="Hibbett D."/>
            <person name="Nagy L.G."/>
            <person name="Martin F.M."/>
        </authorList>
    </citation>
    <scope>NUCLEOTIDE SEQUENCE</scope>
    <source>
        <strain evidence="1">BED1</strain>
    </source>
</reference>
<sequence>MDITGVSPEIKSIVRIIQFNHVIIHKRELSQCGIHVLVPEHAGGRVLQREHIPWAILPGTIWRWIVHLNHVIIPKGRWFEIEYNRSITGALRDYGGITRALQRLWEEAQEHRRDYGGRRRSVAEIMGGGAGASQRLWERRRDYGSVAEIMGGVQERRRDYGSVAEIMGGAQERCRDYGSVTEIMGGAQERCRDYGSVTEIMGGAQEHHTDYRSISVASVTGVAGKKERREKKMPYGGHNRRRGKNQSLWCKIMIVRWWWSRFFPPVNSKSLFHLVVDLDFLFLILANT</sequence>
<accession>A0AAD4BA24</accession>
<keyword evidence="2" id="KW-1185">Reference proteome</keyword>
<dbReference type="EMBL" id="WHUW01000446">
    <property type="protein sequence ID" value="KAF8414698.1"/>
    <property type="molecule type" value="Genomic_DNA"/>
</dbReference>
<proteinExistence type="predicted"/>
<organism evidence="1 2">
    <name type="scientific">Boletus edulis BED1</name>
    <dbReference type="NCBI Taxonomy" id="1328754"/>
    <lineage>
        <taxon>Eukaryota</taxon>
        <taxon>Fungi</taxon>
        <taxon>Dikarya</taxon>
        <taxon>Basidiomycota</taxon>
        <taxon>Agaricomycotina</taxon>
        <taxon>Agaricomycetes</taxon>
        <taxon>Agaricomycetidae</taxon>
        <taxon>Boletales</taxon>
        <taxon>Boletineae</taxon>
        <taxon>Boletaceae</taxon>
        <taxon>Boletoideae</taxon>
        <taxon>Boletus</taxon>
    </lineage>
</organism>
<protein>
    <submittedName>
        <fullName evidence="1">Uncharacterized protein</fullName>
    </submittedName>
</protein>
<comment type="caution">
    <text evidence="1">The sequence shown here is derived from an EMBL/GenBank/DDBJ whole genome shotgun (WGS) entry which is preliminary data.</text>
</comment>
<evidence type="ECO:0000313" key="2">
    <source>
        <dbReference type="Proteomes" id="UP001194468"/>
    </source>
</evidence>
<dbReference type="AlphaFoldDB" id="A0AAD4BA24"/>